<evidence type="ECO:0000256" key="6">
    <source>
        <dbReference type="ARBA" id="ARBA00022722"/>
    </source>
</evidence>
<dbReference type="Pfam" id="PF08774">
    <property type="entry name" value="VRR_NUC"/>
    <property type="match status" value="1"/>
</dbReference>
<dbReference type="InterPro" id="IPR049125">
    <property type="entry name" value="FAN1-like_WH"/>
</dbReference>
<evidence type="ECO:0000256" key="7">
    <source>
        <dbReference type="ARBA" id="ARBA00022723"/>
    </source>
</evidence>
<feature type="domain" description="VRR-NUC" evidence="11">
    <location>
        <begin position="431"/>
        <end position="545"/>
    </location>
</feature>
<gene>
    <name evidence="12" type="ORF">SAMN05216287_2593</name>
</gene>
<dbReference type="Gene3D" id="3.40.1350.10">
    <property type="match status" value="1"/>
</dbReference>
<dbReference type="PANTHER" id="PTHR15749:SF4">
    <property type="entry name" value="FANCONI-ASSOCIATED NUCLEASE 1"/>
    <property type="match status" value="1"/>
</dbReference>
<dbReference type="PANTHER" id="PTHR15749">
    <property type="entry name" value="FANCONI-ASSOCIATED NUCLEASE 1"/>
    <property type="match status" value="1"/>
</dbReference>
<comment type="similarity">
    <text evidence="4">Belongs to the FAN1 family.</text>
</comment>
<dbReference type="OrthoDB" id="9803913at2"/>
<name>A0A1H3A7T9_9PSED</name>
<evidence type="ECO:0000313" key="12">
    <source>
        <dbReference type="EMBL" id="SDX25234.1"/>
    </source>
</evidence>
<evidence type="ECO:0000256" key="1">
    <source>
        <dbReference type="ARBA" id="ARBA00000983"/>
    </source>
</evidence>
<dbReference type="Pfam" id="PF18081">
    <property type="entry name" value="FANC_SAP"/>
    <property type="match status" value="1"/>
</dbReference>
<keyword evidence="13" id="KW-1185">Reference proteome</keyword>
<protein>
    <recommendedName>
        <fullName evidence="5">phosphodiesterase I</fullName>
        <ecNumber evidence="5">3.1.4.1</ecNumber>
    </recommendedName>
</protein>
<proteinExistence type="inferred from homology"/>
<dbReference type="SMART" id="SM00990">
    <property type="entry name" value="VRR_NUC"/>
    <property type="match status" value="1"/>
</dbReference>
<comment type="cofactor">
    <cofactor evidence="3">
        <name>Mg(2+)</name>
        <dbReference type="ChEBI" id="CHEBI:18420"/>
    </cofactor>
</comment>
<dbReference type="Pfam" id="PF21315">
    <property type="entry name" value="FAN1_HTH"/>
    <property type="match status" value="1"/>
</dbReference>
<dbReference type="Proteomes" id="UP000243778">
    <property type="component" value="Unassembled WGS sequence"/>
</dbReference>
<evidence type="ECO:0000313" key="13">
    <source>
        <dbReference type="Proteomes" id="UP000243778"/>
    </source>
</evidence>
<dbReference type="GO" id="GO:0046872">
    <property type="term" value="F:metal ion binding"/>
    <property type="evidence" value="ECO:0007669"/>
    <property type="project" value="UniProtKB-KW"/>
</dbReference>
<keyword evidence="9" id="KW-0460">Magnesium</keyword>
<evidence type="ECO:0000256" key="10">
    <source>
        <dbReference type="ARBA" id="ARBA00023211"/>
    </source>
</evidence>
<keyword evidence="6" id="KW-0540">Nuclease</keyword>
<keyword evidence="8" id="KW-0378">Hydrolase</keyword>
<dbReference type="InterPro" id="IPR014883">
    <property type="entry name" value="VRR_NUC"/>
</dbReference>
<dbReference type="EMBL" id="FNNU01000003">
    <property type="protein sequence ID" value="SDX25234.1"/>
    <property type="molecule type" value="Genomic_DNA"/>
</dbReference>
<evidence type="ECO:0000256" key="4">
    <source>
        <dbReference type="ARBA" id="ARBA00005533"/>
    </source>
</evidence>
<sequence>MPTPLPDPFYYLANFQRVLDWVGERYADLLCSAERRFIEAFAELPQASRALLVRMLMRKGELFRASKLAYAEIGCPHQAAEPLLGHGWLDDAPALSLEQLFAVLRKAEIAAAFGDCLQRAHLMNKSELLACLRERFADESRPLQDWHAEADECIYRVLMVELGERLRLMFFGNLRQGWSEFVLADLGIHRYEKVEFSAASRAFRHREDIDDYLRLQRCRDRFEQGEALAEVAASLPERLENPWIEARRGKLLFRIAQQHERLGELQQALRVYAGCCHAGARLRTIRVLERCERIDEALQLATHASERPESEAERQHLLRALPRLRRKAGLPASPRRPPLALQRLDLQLAPPAVPASVEFVVRDHLTQTDAPVHYVENTLIGSLFGLLCWPALFAALPRAFFHPFHAAPADLLDADFVRRRQALFDGCLALLESDAYRPRIRDTFAAKFGLQSPFVAWGLLDETLLEQALQCIPAQHLRRCFERILLDIGANRSGLPDLIQFWPAERRYRMIEVKGPGDRLQDNQIRWLDYCLAHGLPVAVCHVQWLA</sequence>
<comment type="catalytic activity">
    <reaction evidence="1">
        <text>Hydrolytically removes 5'-nucleotides successively from the 3'-hydroxy termini of 3'-hydroxy-terminated oligonucleotides.</text>
        <dbReference type="EC" id="3.1.4.1"/>
    </reaction>
</comment>
<dbReference type="GO" id="GO:0004528">
    <property type="term" value="F:phosphodiesterase I activity"/>
    <property type="evidence" value="ECO:0007669"/>
    <property type="project" value="UniProtKB-EC"/>
</dbReference>
<evidence type="ECO:0000256" key="3">
    <source>
        <dbReference type="ARBA" id="ARBA00001946"/>
    </source>
</evidence>
<dbReference type="GO" id="GO:0003676">
    <property type="term" value="F:nucleic acid binding"/>
    <property type="evidence" value="ECO:0007669"/>
    <property type="project" value="InterPro"/>
</dbReference>
<keyword evidence="10" id="KW-0464">Manganese</keyword>
<dbReference type="EC" id="3.1.4.1" evidence="5"/>
<comment type="cofactor">
    <cofactor evidence="2">
        <name>Mn(2+)</name>
        <dbReference type="ChEBI" id="CHEBI:29035"/>
    </cofactor>
</comment>
<dbReference type="RefSeq" id="WP_090228733.1">
    <property type="nucleotide sequence ID" value="NZ_FNNU01000003.1"/>
</dbReference>
<evidence type="ECO:0000256" key="2">
    <source>
        <dbReference type="ARBA" id="ARBA00001936"/>
    </source>
</evidence>
<dbReference type="AlphaFoldDB" id="A0A1H3A7T9"/>
<evidence type="ECO:0000256" key="5">
    <source>
        <dbReference type="ARBA" id="ARBA00012029"/>
    </source>
</evidence>
<dbReference type="InterPro" id="IPR033315">
    <property type="entry name" value="Fan1-like"/>
</dbReference>
<organism evidence="12 13">
    <name type="scientific">Pseudomonas kuykendallii</name>
    <dbReference type="NCBI Taxonomy" id="1007099"/>
    <lineage>
        <taxon>Bacteria</taxon>
        <taxon>Pseudomonadati</taxon>
        <taxon>Pseudomonadota</taxon>
        <taxon>Gammaproteobacteria</taxon>
        <taxon>Pseudomonadales</taxon>
        <taxon>Pseudomonadaceae</taxon>
        <taxon>Pseudomonas</taxon>
    </lineage>
</organism>
<reference evidence="13" key="1">
    <citation type="submission" date="2016-10" db="EMBL/GenBank/DDBJ databases">
        <authorList>
            <person name="Varghese N."/>
            <person name="Submissions S."/>
        </authorList>
    </citation>
    <scope>NUCLEOTIDE SEQUENCE [LARGE SCALE GENOMIC DNA]</scope>
    <source>
        <strain evidence="13">NRRL B-59562</strain>
    </source>
</reference>
<dbReference type="InterPro" id="IPR011856">
    <property type="entry name" value="tRNA_endonuc-like_dom_sf"/>
</dbReference>
<dbReference type="STRING" id="1007099.SAMN05216287_2593"/>
<evidence type="ECO:0000259" key="11">
    <source>
        <dbReference type="SMART" id="SM00990"/>
    </source>
</evidence>
<dbReference type="GO" id="GO:0036297">
    <property type="term" value="P:interstrand cross-link repair"/>
    <property type="evidence" value="ECO:0007669"/>
    <property type="project" value="InterPro"/>
</dbReference>
<accession>A0A1H3A7T9</accession>
<keyword evidence="7" id="KW-0479">Metal-binding</keyword>
<evidence type="ECO:0000256" key="8">
    <source>
        <dbReference type="ARBA" id="ARBA00022801"/>
    </source>
</evidence>
<evidence type="ECO:0000256" key="9">
    <source>
        <dbReference type="ARBA" id="ARBA00022842"/>
    </source>
</evidence>
<dbReference type="InterPro" id="IPR040603">
    <property type="entry name" value="FAN1_SAP_bact"/>
</dbReference>